<gene>
    <name evidence="9" type="ORF">CSR02_12290</name>
</gene>
<protein>
    <submittedName>
        <fullName evidence="9">ATP-binding protein</fullName>
    </submittedName>
</protein>
<dbReference type="Proteomes" id="UP000228751">
    <property type="component" value="Unassembled WGS sequence"/>
</dbReference>
<dbReference type="GO" id="GO:0005886">
    <property type="term" value="C:plasma membrane"/>
    <property type="evidence" value="ECO:0007669"/>
    <property type="project" value="UniProtKB-SubCell"/>
</dbReference>
<dbReference type="SMART" id="SM00382">
    <property type="entry name" value="AAA"/>
    <property type="match status" value="1"/>
</dbReference>
<dbReference type="OrthoDB" id="9802264at2"/>
<evidence type="ECO:0000256" key="1">
    <source>
        <dbReference type="ARBA" id="ARBA00004202"/>
    </source>
</evidence>
<evidence type="ECO:0000256" key="2">
    <source>
        <dbReference type="ARBA" id="ARBA00005417"/>
    </source>
</evidence>
<dbReference type="InterPro" id="IPR003439">
    <property type="entry name" value="ABC_transporter-like_ATP-bd"/>
</dbReference>
<sequence>MSHTPAPVLHLEQVYKSYGETAVLRGIDLKVFQGDAVFLIGPSGGGKSTLLRCINFLEYPDAGTITALGEKLCSQNRAHFEIAPEKTLRHARARMPMVFQQFNLFSHQTVLENVMEGLVTVKKIPKREATVLARTALDRVHMLQKQNNYPDQLSGGQKQRVAIARALAMDPPVILFDEPTSALDPELVSGVQAIIQDLSSQGLTLLVVTHDPAFVQSTAHTVCFCGDGYILESGTVNEIYGNPRTERVRKFIQSSGAHLS</sequence>
<evidence type="ECO:0000256" key="5">
    <source>
        <dbReference type="ARBA" id="ARBA00022741"/>
    </source>
</evidence>
<evidence type="ECO:0000256" key="3">
    <source>
        <dbReference type="ARBA" id="ARBA00022448"/>
    </source>
</evidence>
<evidence type="ECO:0000256" key="7">
    <source>
        <dbReference type="ARBA" id="ARBA00023136"/>
    </source>
</evidence>
<comment type="caution">
    <text evidence="9">The sequence shown here is derived from an EMBL/GenBank/DDBJ whole genome shotgun (WGS) entry which is preliminary data.</text>
</comment>
<evidence type="ECO:0000256" key="6">
    <source>
        <dbReference type="ARBA" id="ARBA00022840"/>
    </source>
</evidence>
<comment type="subcellular location">
    <subcellularLocation>
        <location evidence="1">Cell membrane</location>
        <topology evidence="1">Peripheral membrane protein</topology>
    </subcellularLocation>
</comment>
<evidence type="ECO:0000313" key="10">
    <source>
        <dbReference type="Proteomes" id="UP000228751"/>
    </source>
</evidence>
<reference evidence="9 10" key="1">
    <citation type="submission" date="2017-10" db="EMBL/GenBank/DDBJ databases">
        <title>Genomic analysis of the genus Acetobacter.</title>
        <authorList>
            <person name="Kim K.H."/>
            <person name="Chun B.H."/>
            <person name="Son A.R."/>
            <person name="Jeon C.O."/>
        </authorList>
    </citation>
    <scope>NUCLEOTIDE SEQUENCE [LARGE SCALE GENOMIC DNA]</scope>
    <source>
        <strain evidence="9 10">LHT 2458</strain>
    </source>
</reference>
<organism evidence="9 10">
    <name type="scientific">Acetobacter pomorum</name>
    <dbReference type="NCBI Taxonomy" id="65959"/>
    <lineage>
        <taxon>Bacteria</taxon>
        <taxon>Pseudomonadati</taxon>
        <taxon>Pseudomonadota</taxon>
        <taxon>Alphaproteobacteria</taxon>
        <taxon>Acetobacterales</taxon>
        <taxon>Acetobacteraceae</taxon>
        <taxon>Acetobacter</taxon>
    </lineage>
</organism>
<dbReference type="GO" id="GO:0015424">
    <property type="term" value="F:ABC-type amino acid transporter activity"/>
    <property type="evidence" value="ECO:0007669"/>
    <property type="project" value="InterPro"/>
</dbReference>
<evidence type="ECO:0000313" key="9">
    <source>
        <dbReference type="EMBL" id="PHY93303.1"/>
    </source>
</evidence>
<dbReference type="PROSITE" id="PS50893">
    <property type="entry name" value="ABC_TRANSPORTER_2"/>
    <property type="match status" value="1"/>
</dbReference>
<dbReference type="InterPro" id="IPR027417">
    <property type="entry name" value="P-loop_NTPase"/>
</dbReference>
<proteinExistence type="inferred from homology"/>
<dbReference type="PIRSF" id="PIRSF039085">
    <property type="entry name" value="ABC_ATPase_HisP"/>
    <property type="match status" value="1"/>
</dbReference>
<evidence type="ECO:0000259" key="8">
    <source>
        <dbReference type="PROSITE" id="PS50893"/>
    </source>
</evidence>
<name>A0A2G4R9P8_9PROT</name>
<dbReference type="RefSeq" id="WP_099541841.1">
    <property type="nucleotide sequence ID" value="NZ_PEBQ01000150.1"/>
</dbReference>
<keyword evidence="6 9" id="KW-0067">ATP-binding</keyword>
<keyword evidence="3" id="KW-0813">Transport</keyword>
<dbReference type="GO" id="GO:0005524">
    <property type="term" value="F:ATP binding"/>
    <property type="evidence" value="ECO:0007669"/>
    <property type="project" value="UniProtKB-KW"/>
</dbReference>
<comment type="similarity">
    <text evidence="2">Belongs to the ABC transporter superfamily.</text>
</comment>
<dbReference type="GO" id="GO:0016887">
    <property type="term" value="F:ATP hydrolysis activity"/>
    <property type="evidence" value="ECO:0007669"/>
    <property type="project" value="InterPro"/>
</dbReference>
<dbReference type="SUPFAM" id="SSF52540">
    <property type="entry name" value="P-loop containing nucleoside triphosphate hydrolases"/>
    <property type="match status" value="1"/>
</dbReference>
<dbReference type="InterPro" id="IPR030679">
    <property type="entry name" value="ABC_ATPase_HisP-typ"/>
</dbReference>
<keyword evidence="4" id="KW-1003">Cell membrane</keyword>
<dbReference type="Gene3D" id="3.40.50.300">
    <property type="entry name" value="P-loop containing nucleotide triphosphate hydrolases"/>
    <property type="match status" value="1"/>
</dbReference>
<dbReference type="PANTHER" id="PTHR43166">
    <property type="entry name" value="AMINO ACID IMPORT ATP-BINDING PROTEIN"/>
    <property type="match status" value="1"/>
</dbReference>
<dbReference type="AlphaFoldDB" id="A0A2G4R9P8"/>
<accession>A0A2G4R9P8</accession>
<dbReference type="PROSITE" id="PS00211">
    <property type="entry name" value="ABC_TRANSPORTER_1"/>
    <property type="match status" value="1"/>
</dbReference>
<evidence type="ECO:0000256" key="4">
    <source>
        <dbReference type="ARBA" id="ARBA00022475"/>
    </source>
</evidence>
<dbReference type="EMBL" id="PEBQ01000150">
    <property type="protein sequence ID" value="PHY93303.1"/>
    <property type="molecule type" value="Genomic_DNA"/>
</dbReference>
<dbReference type="InterPro" id="IPR003593">
    <property type="entry name" value="AAA+_ATPase"/>
</dbReference>
<keyword evidence="10" id="KW-1185">Reference proteome</keyword>
<keyword evidence="7" id="KW-0472">Membrane</keyword>
<dbReference type="InterPro" id="IPR017871">
    <property type="entry name" value="ABC_transporter-like_CS"/>
</dbReference>
<feature type="domain" description="ABC transporter" evidence="8">
    <location>
        <begin position="9"/>
        <end position="252"/>
    </location>
</feature>
<dbReference type="PANTHER" id="PTHR43166:SF35">
    <property type="entry name" value="L-CYSTINE IMPORT ATP-BINDING PROTEIN TCYN"/>
    <property type="match status" value="1"/>
</dbReference>
<keyword evidence="5" id="KW-0547">Nucleotide-binding</keyword>
<dbReference type="InterPro" id="IPR050086">
    <property type="entry name" value="MetN_ABC_transporter-like"/>
</dbReference>
<dbReference type="Pfam" id="PF00005">
    <property type="entry name" value="ABC_tran"/>
    <property type="match status" value="1"/>
</dbReference>